<organism evidence="2 3">
    <name type="scientific">Aspergillus ochraceoroseus IBT 24754</name>
    <dbReference type="NCBI Taxonomy" id="1392256"/>
    <lineage>
        <taxon>Eukaryota</taxon>
        <taxon>Fungi</taxon>
        <taxon>Dikarya</taxon>
        <taxon>Ascomycota</taxon>
        <taxon>Pezizomycotina</taxon>
        <taxon>Eurotiomycetes</taxon>
        <taxon>Eurotiomycetidae</taxon>
        <taxon>Eurotiales</taxon>
        <taxon>Aspergillaceae</taxon>
        <taxon>Aspergillus</taxon>
        <taxon>Aspergillus subgen. Nidulantes</taxon>
    </lineage>
</organism>
<accession>A0A2T5M9Y5</accession>
<dbReference type="GeneID" id="63816532"/>
<sequence>MSQPRHPILEASIGGLRCPPLLLQVSQSAVTPLSLSAHNPDFAAWLSSSFPSILHLRKTLSLILFSISLLFHYSLFSIGPLIKISAFCTIGSAPSAHTRENHTQRFLPVDISSVLRRRQPLDLSILSLSLRKSSLSCLDR</sequence>
<keyword evidence="1" id="KW-0812">Transmembrane</keyword>
<keyword evidence="1" id="KW-1133">Transmembrane helix</keyword>
<evidence type="ECO:0000313" key="3">
    <source>
        <dbReference type="Proteomes" id="UP000244073"/>
    </source>
</evidence>
<evidence type="ECO:0000256" key="1">
    <source>
        <dbReference type="SAM" id="Phobius"/>
    </source>
</evidence>
<dbReference type="VEuPathDB" id="FungiDB:P175DRAFT_0528900"/>
<dbReference type="RefSeq" id="XP_040756744.1">
    <property type="nucleotide sequence ID" value="XM_040899650.1"/>
</dbReference>
<dbReference type="EMBL" id="MSFN02000001">
    <property type="protein sequence ID" value="PTU25352.1"/>
    <property type="molecule type" value="Genomic_DNA"/>
</dbReference>
<evidence type="ECO:0000313" key="2">
    <source>
        <dbReference type="EMBL" id="PTU25352.1"/>
    </source>
</evidence>
<keyword evidence="1" id="KW-0472">Membrane</keyword>
<feature type="transmembrane region" description="Helical" evidence="1">
    <location>
        <begin position="62"/>
        <end position="82"/>
    </location>
</feature>
<reference evidence="2 3" key="1">
    <citation type="journal article" date="2018" name="Proc. Natl. Acad. Sci. U.S.A.">
        <title>Linking secondary metabolites to gene clusters through genome sequencing of six diverse Aspergillus species.</title>
        <authorList>
            <person name="Kaerboelling I."/>
            <person name="Vesth T.C."/>
            <person name="Frisvad J.C."/>
            <person name="Nybo J.L."/>
            <person name="Theobald S."/>
            <person name="Kuo A."/>
            <person name="Bowyer P."/>
            <person name="Matsuda Y."/>
            <person name="Mondo S."/>
            <person name="Lyhne E.K."/>
            <person name="Kogle M.E."/>
            <person name="Clum A."/>
            <person name="Lipzen A."/>
            <person name="Salamov A."/>
            <person name="Ngan C.Y."/>
            <person name="Daum C."/>
            <person name="Chiniquy J."/>
            <person name="Barry K."/>
            <person name="LaButti K."/>
            <person name="Haridas S."/>
            <person name="Simmons B.A."/>
            <person name="Magnuson J.K."/>
            <person name="Mortensen U.H."/>
            <person name="Larsen T.O."/>
            <person name="Grigoriev I.V."/>
            <person name="Baker S.E."/>
            <person name="Andersen M.R."/>
        </authorList>
    </citation>
    <scope>NUCLEOTIDE SEQUENCE [LARGE SCALE GENOMIC DNA]</scope>
    <source>
        <strain evidence="2 3">IBT 24754</strain>
    </source>
</reference>
<dbReference type="AlphaFoldDB" id="A0A2T5M9Y5"/>
<comment type="caution">
    <text evidence="2">The sequence shown here is derived from an EMBL/GenBank/DDBJ whole genome shotgun (WGS) entry which is preliminary data.</text>
</comment>
<proteinExistence type="predicted"/>
<gene>
    <name evidence="2" type="ORF">P175DRAFT_0528900</name>
</gene>
<name>A0A2T5M9Y5_9EURO</name>
<protein>
    <submittedName>
        <fullName evidence="2">Uncharacterized protein</fullName>
    </submittedName>
</protein>
<dbReference type="Proteomes" id="UP000244073">
    <property type="component" value="Unassembled WGS sequence"/>
</dbReference>